<sequence>MSTADATNAAATLPTPRPVIYLTGDSLTERGTDPDNAGWVALLQDRYNRSADIVARGLSGYNTKWFIESALPVVERELSGEVRLPSLITLWLGANDAALPDGAAARQHVPLATYKENLATIVRAFQNVAPQTHVLLITPPHVDDAVRKSRSPIGCAERTNAATGEYARACVDVAREIGVDVLDLYSFFNAMSDSERAACLDDGLHFTAKGNRLVDEQLQIKINKAFPDLAKQLEAWQLPNFRIWMNALVPVVVAVAAVYVASYFGAWEQVARRYSRPVLYLLGDSITESGVNPGKSGWVALLQHRYQRSTDVLPRGLSGYNTKWFIEFALPVIKRELSGGGISPSLITLWLGANDAALTNGPSARQHVPLETYAANLEEIVYSLRASAPDAALLLITPPHVDDAARQMRSKTGRLDRSNAMAGEYARACVETAAKLGVTVLDVHSLFDSMSARERTMCLEDGLHLSAWGNRLMERLLRAKIADAFPVLMSRLEVWEIPNWDRLP</sequence>
<evidence type="ECO:0000256" key="2">
    <source>
        <dbReference type="SAM" id="Phobius"/>
    </source>
</evidence>
<dbReference type="Pfam" id="PF13472">
    <property type="entry name" value="Lipase_GDSL_2"/>
    <property type="match status" value="2"/>
</dbReference>
<evidence type="ECO:0000313" key="5">
    <source>
        <dbReference type="Proteomes" id="UP000736787"/>
    </source>
</evidence>
<dbReference type="SUPFAM" id="SSF52266">
    <property type="entry name" value="SGNH hydrolase"/>
    <property type="match status" value="2"/>
</dbReference>
<dbReference type="VEuPathDB" id="FungiDB:PC110_g5105"/>
<keyword evidence="2" id="KW-1133">Transmembrane helix</keyword>
<dbReference type="AlphaFoldDB" id="A0A8T1C6M0"/>
<comment type="caution">
    <text evidence="4">The sequence shown here is derived from an EMBL/GenBank/DDBJ whole genome shotgun (WGS) entry which is preliminary data.</text>
</comment>
<dbReference type="Proteomes" id="UP000736787">
    <property type="component" value="Unassembled WGS sequence"/>
</dbReference>
<reference evidence="4" key="1">
    <citation type="submission" date="2018-10" db="EMBL/GenBank/DDBJ databases">
        <title>Effector identification in a new, highly contiguous assembly of the strawberry crown rot pathogen Phytophthora cactorum.</title>
        <authorList>
            <person name="Armitage A.D."/>
            <person name="Nellist C.F."/>
            <person name="Bates H."/>
            <person name="Vickerstaff R.J."/>
            <person name="Harrison R.J."/>
        </authorList>
    </citation>
    <scope>NUCLEOTIDE SEQUENCE</scope>
    <source>
        <strain evidence="4">4040</strain>
    </source>
</reference>
<dbReference type="PANTHER" id="PTHR14209:SF19">
    <property type="entry name" value="ISOAMYL ACETATE-HYDROLYZING ESTERASE 1 HOMOLOG"/>
    <property type="match status" value="1"/>
</dbReference>
<dbReference type="GO" id="GO:0016787">
    <property type="term" value="F:hydrolase activity"/>
    <property type="evidence" value="ECO:0007669"/>
    <property type="project" value="UniProtKB-KW"/>
</dbReference>
<dbReference type="InterPro" id="IPR036514">
    <property type="entry name" value="SGNH_hydro_sf"/>
</dbReference>
<keyword evidence="2" id="KW-0472">Membrane</keyword>
<dbReference type="Gene3D" id="3.40.50.1110">
    <property type="entry name" value="SGNH hydrolase"/>
    <property type="match status" value="2"/>
</dbReference>
<evidence type="ECO:0000313" key="4">
    <source>
        <dbReference type="EMBL" id="KAG2918112.1"/>
    </source>
</evidence>
<gene>
    <name evidence="4" type="ORF">PC117_g17193</name>
</gene>
<evidence type="ECO:0000256" key="1">
    <source>
        <dbReference type="ARBA" id="ARBA00022801"/>
    </source>
</evidence>
<dbReference type="CDD" id="cd01838">
    <property type="entry name" value="Isoamyl_acetate_hydrolase_like"/>
    <property type="match status" value="2"/>
</dbReference>
<protein>
    <recommendedName>
        <fullName evidence="3">SGNH hydrolase-type esterase domain-containing protein</fullName>
    </recommendedName>
</protein>
<accession>A0A8T1C6M0</accession>
<proteinExistence type="predicted"/>
<dbReference type="VEuPathDB" id="FungiDB:PC110_g5104"/>
<evidence type="ECO:0000259" key="3">
    <source>
        <dbReference type="Pfam" id="PF13472"/>
    </source>
</evidence>
<dbReference type="EMBL" id="RCMK01000638">
    <property type="protein sequence ID" value="KAG2918112.1"/>
    <property type="molecule type" value="Genomic_DNA"/>
</dbReference>
<feature type="domain" description="SGNH hydrolase-type esterase" evidence="3">
    <location>
        <begin position="24"/>
        <end position="213"/>
    </location>
</feature>
<dbReference type="FunFam" id="3.40.50.1110:FF:000002">
    <property type="entry name" value="isoamyl acetate-hydrolyzing esterase 1 homolog"/>
    <property type="match status" value="2"/>
</dbReference>
<dbReference type="PANTHER" id="PTHR14209">
    <property type="entry name" value="ISOAMYL ACETATE-HYDROLYZING ESTERASE 1"/>
    <property type="match status" value="1"/>
</dbReference>
<organism evidence="4 5">
    <name type="scientific">Phytophthora cactorum</name>
    <dbReference type="NCBI Taxonomy" id="29920"/>
    <lineage>
        <taxon>Eukaryota</taxon>
        <taxon>Sar</taxon>
        <taxon>Stramenopiles</taxon>
        <taxon>Oomycota</taxon>
        <taxon>Peronosporomycetes</taxon>
        <taxon>Peronosporales</taxon>
        <taxon>Peronosporaceae</taxon>
        <taxon>Phytophthora</taxon>
    </lineage>
</organism>
<dbReference type="InterPro" id="IPR045136">
    <property type="entry name" value="Iah1-like"/>
</dbReference>
<feature type="transmembrane region" description="Helical" evidence="2">
    <location>
        <begin position="243"/>
        <end position="266"/>
    </location>
</feature>
<name>A0A8T1C6M0_9STRA</name>
<keyword evidence="2" id="KW-0812">Transmembrane</keyword>
<feature type="domain" description="SGNH hydrolase-type esterase" evidence="3">
    <location>
        <begin position="281"/>
        <end position="472"/>
    </location>
</feature>
<keyword evidence="1" id="KW-0378">Hydrolase</keyword>
<dbReference type="InterPro" id="IPR013830">
    <property type="entry name" value="SGNH_hydro"/>
</dbReference>